<accession>A0ABN8Q134</accession>
<name>A0ABN8Q134_9CNID</name>
<evidence type="ECO:0008006" key="7">
    <source>
        <dbReference type="Google" id="ProtNLM"/>
    </source>
</evidence>
<evidence type="ECO:0000256" key="3">
    <source>
        <dbReference type="PROSITE-ProRule" id="PRU00339"/>
    </source>
</evidence>
<evidence type="ECO:0000313" key="5">
    <source>
        <dbReference type="EMBL" id="CAH3152980.1"/>
    </source>
</evidence>
<dbReference type="Proteomes" id="UP001159405">
    <property type="component" value="Unassembled WGS sequence"/>
</dbReference>
<keyword evidence="6" id="KW-1185">Reference proteome</keyword>
<organism evidence="5 6">
    <name type="scientific">Porites lobata</name>
    <dbReference type="NCBI Taxonomy" id="104759"/>
    <lineage>
        <taxon>Eukaryota</taxon>
        <taxon>Metazoa</taxon>
        <taxon>Cnidaria</taxon>
        <taxon>Anthozoa</taxon>
        <taxon>Hexacorallia</taxon>
        <taxon>Scleractinia</taxon>
        <taxon>Fungiina</taxon>
        <taxon>Poritidae</taxon>
        <taxon>Porites</taxon>
    </lineage>
</organism>
<feature type="repeat" description="TPR" evidence="3">
    <location>
        <begin position="1103"/>
        <end position="1136"/>
    </location>
</feature>
<feature type="repeat" description="TPR" evidence="3">
    <location>
        <begin position="767"/>
        <end position="800"/>
    </location>
</feature>
<dbReference type="Pfam" id="PF13374">
    <property type="entry name" value="TPR_10"/>
    <property type="match status" value="1"/>
</dbReference>
<dbReference type="InterPro" id="IPR011990">
    <property type="entry name" value="TPR-like_helical_dom_sf"/>
</dbReference>
<feature type="repeat" description="TPR" evidence="3">
    <location>
        <begin position="725"/>
        <end position="758"/>
    </location>
</feature>
<dbReference type="PROSITE" id="PS50005">
    <property type="entry name" value="TPR"/>
    <property type="match status" value="6"/>
</dbReference>
<evidence type="ECO:0000256" key="4">
    <source>
        <dbReference type="SAM" id="Coils"/>
    </source>
</evidence>
<dbReference type="InterPro" id="IPR027417">
    <property type="entry name" value="P-loop_NTPase"/>
</dbReference>
<dbReference type="EMBL" id="CALNXK010000095">
    <property type="protein sequence ID" value="CAH3152980.1"/>
    <property type="molecule type" value="Genomic_DNA"/>
</dbReference>
<evidence type="ECO:0000256" key="2">
    <source>
        <dbReference type="ARBA" id="ARBA00022803"/>
    </source>
</evidence>
<protein>
    <recommendedName>
        <fullName evidence="7">Nephrocystin-3</fullName>
    </recommendedName>
</protein>
<evidence type="ECO:0000256" key="1">
    <source>
        <dbReference type="ARBA" id="ARBA00022737"/>
    </source>
</evidence>
<dbReference type="PANTHER" id="PTHR45641:SF1">
    <property type="entry name" value="AAA+ ATPASE DOMAIN-CONTAINING PROTEIN"/>
    <property type="match status" value="1"/>
</dbReference>
<keyword evidence="4" id="KW-0175">Coiled coil</keyword>
<dbReference type="PANTHER" id="PTHR45641">
    <property type="entry name" value="TETRATRICOPEPTIDE REPEAT PROTEIN (AFU_ORTHOLOGUE AFUA_6G03870)"/>
    <property type="match status" value="1"/>
</dbReference>
<feature type="repeat" description="TPR" evidence="3">
    <location>
        <begin position="893"/>
        <end position="926"/>
    </location>
</feature>
<dbReference type="Pfam" id="PF13181">
    <property type="entry name" value="TPR_8"/>
    <property type="match status" value="1"/>
</dbReference>
<reference evidence="5 6" key="1">
    <citation type="submission" date="2022-05" db="EMBL/GenBank/DDBJ databases">
        <authorList>
            <consortium name="Genoscope - CEA"/>
            <person name="William W."/>
        </authorList>
    </citation>
    <scope>NUCLEOTIDE SEQUENCE [LARGE SCALE GENOMIC DNA]</scope>
</reference>
<dbReference type="SUPFAM" id="SSF52540">
    <property type="entry name" value="P-loop containing nucleoside triphosphate hydrolases"/>
    <property type="match status" value="1"/>
</dbReference>
<feature type="coiled-coil region" evidence="4">
    <location>
        <begin position="169"/>
        <end position="196"/>
    </location>
</feature>
<dbReference type="InterPro" id="IPR019734">
    <property type="entry name" value="TPR_rpt"/>
</dbReference>
<keyword evidence="1" id="KW-0677">Repeat</keyword>
<dbReference type="SMART" id="SM00028">
    <property type="entry name" value="TPR"/>
    <property type="match status" value="10"/>
</dbReference>
<dbReference type="SUPFAM" id="SSF48452">
    <property type="entry name" value="TPR-like"/>
    <property type="match status" value="3"/>
</dbReference>
<feature type="repeat" description="TPR" evidence="3">
    <location>
        <begin position="935"/>
        <end position="968"/>
    </location>
</feature>
<proteinExistence type="predicted"/>
<feature type="repeat" description="TPR" evidence="3">
    <location>
        <begin position="809"/>
        <end position="842"/>
    </location>
</feature>
<dbReference type="Gene3D" id="1.25.40.10">
    <property type="entry name" value="Tetratricopeptide repeat domain"/>
    <property type="match status" value="3"/>
</dbReference>
<comment type="caution">
    <text evidence="5">The sequence shown here is derived from an EMBL/GenBank/DDBJ whole genome shotgun (WGS) entry which is preliminary data.</text>
</comment>
<keyword evidence="2 3" id="KW-0802">TPR repeat</keyword>
<dbReference type="Gene3D" id="3.40.50.300">
    <property type="entry name" value="P-loop containing nucleotide triphosphate hydrolases"/>
    <property type="match status" value="1"/>
</dbReference>
<dbReference type="Pfam" id="PF13424">
    <property type="entry name" value="TPR_12"/>
    <property type="match status" value="5"/>
</dbReference>
<evidence type="ECO:0000313" key="6">
    <source>
        <dbReference type="Proteomes" id="UP001159405"/>
    </source>
</evidence>
<gene>
    <name evidence="5" type="ORF">PLOB_00049345</name>
</gene>
<sequence length="1182" mass="132698">MAKEYTKEQLNYFRICYVTTDVLADGLREIFKKEWDKLYKSTKGEWRDDPRNGFDFYIGESPRNQRKNAHLLATMRNGNREEWDCTMLFYAILYSDCVGPSLASTVRKSVDDLRNFRNKEFAHIPQGRLSDMDFKNAISKVDVAFHALGLPTVKIQEIQNQATFPTKHLLNILKEVDNVKKDLQEKEDQRQVLTDQLRKEVPSFCILPPKPAHDIGSRDREVAKIAQQLKQLKMANCNRLSYSYISGNPGSGKSQLAGLVAQRFYDEVKEMASSSSFVMTINAASLDSLLESYANFARQLKCPDYSVMQTLSYKEWSIGDKISHLKMLIEAKISHYTSWLMIVDNVTTLSSVRVHLPQSGNEAWARGQLLITTQDTTSIPLESSLVNHVSVSKGMEPDDASCLLAKLSGITDGELGAGVAQKLDYQPLALAGAAVFVKNIRQDKASMHFGWKEYLKLLEKGKRQVTEHTLAGKNSAAYPNTMTKAITLAVETQVKSDKFVKDLFSLLSLCAPQPLNVDVAIDYIAKANENFDKEDKELIRMTLSSCSLLLLEEQKNGSFIRVHKVVHDSIKSVMSGYQNSQKSKIVSQAVDSLNQFIVETQLGENRRLETMNVIPHITSLITVIDQLFSRESIFQVEGMSAQKFKNLGEICRLHCEFIVGKKYLEHSVAIQLRLLGVNHVDVAASYTALSSIYKDLGDLEKAKGYQQHALDIELEKLGGENVTVASSYSKLAVIFMELGDLEQAEDYQQRALAIELEKLGTEHVTIATSYNNLALIHKQLGNLKQAKEYQQQALSIQLKKLGAGHVSAATSYCNLASIHKDLGDLDKAKKYQQRALDIESEKLGANHVSVAKSYTILASICKHLGDLEQSKVYQQRALVIQVKRLGTEHVSVATSYSNLGSIYKDLGDLKQAYDYQQSALAIKLQKLGAEHVSVATSYSNLALVHKELGDLRLAREYQQRALSIQDKRLGSHHVSVATSYNNFALIYKDLGDLKTAMMYQKRALAIKLKKLGAEHSSVATSYGNLALIHMDLGDLGQAKEYQKRALRIELKQLGAEHISVALSFNNFSVIHHRLHDLTRGKKYQQRALEIKLKKLGPEHVSVATSYSNLSSIYKDLRDLEQAKEYQQRALAIKLKKLGGEHDSVATSYSHLATIHQWLGDFEQFKKYQLLALGIKLKKVARL</sequence>